<reference evidence="1" key="1">
    <citation type="submission" date="2022-07" db="EMBL/GenBank/DDBJ databases">
        <title>Multi-strain Analysis of Pseudomonas putida Reveals Metabolic and Genetic Diversity.</title>
        <authorList>
            <person name="Monk J.M."/>
        </authorList>
    </citation>
    <scope>NUCLEOTIDE SEQUENCE</scope>
    <source>
        <strain evidence="1">17514</strain>
    </source>
</reference>
<comment type="caution">
    <text evidence="1">The sequence shown here is derived from an EMBL/GenBank/DDBJ whole genome shotgun (WGS) entry which is preliminary data.</text>
</comment>
<dbReference type="GeneID" id="49869365"/>
<dbReference type="Proteomes" id="UP001150678">
    <property type="component" value="Unassembled WGS sequence"/>
</dbReference>
<gene>
    <name evidence="1" type="ORF">NP533_22185</name>
</gene>
<organism evidence="1 2">
    <name type="scientific">Pseudomonas asiatica</name>
    <dbReference type="NCBI Taxonomy" id="2219225"/>
    <lineage>
        <taxon>Bacteria</taxon>
        <taxon>Pseudomonadati</taxon>
        <taxon>Pseudomonadota</taxon>
        <taxon>Gammaproteobacteria</taxon>
        <taxon>Pseudomonadales</taxon>
        <taxon>Pseudomonadaceae</taxon>
        <taxon>Pseudomonas</taxon>
    </lineage>
</organism>
<dbReference type="RefSeq" id="WP_016715914.1">
    <property type="nucleotide sequence ID" value="NZ_JANIAN010000036.1"/>
</dbReference>
<proteinExistence type="predicted"/>
<dbReference type="EMBL" id="JANIAN010000036">
    <property type="protein sequence ID" value="MDD2108896.1"/>
    <property type="molecule type" value="Genomic_DNA"/>
</dbReference>
<protein>
    <submittedName>
        <fullName evidence="1">Uncharacterized protein</fullName>
    </submittedName>
</protein>
<evidence type="ECO:0000313" key="1">
    <source>
        <dbReference type="EMBL" id="MDD2108896.1"/>
    </source>
</evidence>
<sequence>MKITDLDLKEMIGEISGTVSSFVFKDIEPGASAKTYIDRAALQGEVMGRIMAVLINEEICPESIAQDVERCVGYMQDQIIKEVRAGVGPGGAISASMVADELARRRAKNNAL</sequence>
<accession>A0A9X4D435</accession>
<name>A0A9X4D435_9PSED</name>
<dbReference type="AlphaFoldDB" id="A0A9X4D435"/>
<evidence type="ECO:0000313" key="2">
    <source>
        <dbReference type="Proteomes" id="UP001150678"/>
    </source>
</evidence>